<dbReference type="EMBL" id="GG662743">
    <property type="protein sequence ID" value="EWS75139.1"/>
    <property type="molecule type" value="Genomic_DNA"/>
</dbReference>
<gene>
    <name evidence="2" type="ORF">TTHERM_000319918</name>
</gene>
<name>W7XKR5_TETTS</name>
<keyword evidence="1 2" id="KW-0812">Transmembrane</keyword>
<dbReference type="RefSeq" id="XP_012652295.1">
    <property type="nucleotide sequence ID" value="XM_012796841.1"/>
</dbReference>
<dbReference type="Proteomes" id="UP000009168">
    <property type="component" value="Unassembled WGS sequence"/>
</dbReference>
<feature type="transmembrane region" description="Helical" evidence="1">
    <location>
        <begin position="186"/>
        <end position="205"/>
    </location>
</feature>
<accession>W7XKR5</accession>
<keyword evidence="1" id="KW-1133">Transmembrane helix</keyword>
<dbReference type="AlphaFoldDB" id="W7XKR5"/>
<protein>
    <submittedName>
        <fullName evidence="2">Transmembrane protein, putative</fullName>
    </submittedName>
</protein>
<keyword evidence="1" id="KW-0472">Membrane</keyword>
<keyword evidence="3" id="KW-1185">Reference proteome</keyword>
<evidence type="ECO:0000313" key="2">
    <source>
        <dbReference type="EMBL" id="EWS75139.1"/>
    </source>
</evidence>
<dbReference type="KEGG" id="tet:TTHERM_000319918"/>
<feature type="transmembrane region" description="Helical" evidence="1">
    <location>
        <begin position="30"/>
        <end position="48"/>
    </location>
</feature>
<organism evidence="2 3">
    <name type="scientific">Tetrahymena thermophila (strain SB210)</name>
    <dbReference type="NCBI Taxonomy" id="312017"/>
    <lineage>
        <taxon>Eukaryota</taxon>
        <taxon>Sar</taxon>
        <taxon>Alveolata</taxon>
        <taxon>Ciliophora</taxon>
        <taxon>Intramacronucleata</taxon>
        <taxon>Oligohymenophorea</taxon>
        <taxon>Hymenostomatida</taxon>
        <taxon>Tetrahymenina</taxon>
        <taxon>Tetrahymenidae</taxon>
        <taxon>Tetrahymena</taxon>
    </lineage>
</organism>
<evidence type="ECO:0000256" key="1">
    <source>
        <dbReference type="SAM" id="Phobius"/>
    </source>
</evidence>
<feature type="transmembrane region" description="Helical" evidence="1">
    <location>
        <begin position="68"/>
        <end position="85"/>
    </location>
</feature>
<dbReference type="GeneID" id="24438422"/>
<evidence type="ECO:0000313" key="3">
    <source>
        <dbReference type="Proteomes" id="UP000009168"/>
    </source>
</evidence>
<reference evidence="3" key="1">
    <citation type="journal article" date="2006" name="PLoS Biol.">
        <title>Macronuclear genome sequence of the ciliate Tetrahymena thermophila, a model eukaryote.</title>
        <authorList>
            <person name="Eisen J.A."/>
            <person name="Coyne R.S."/>
            <person name="Wu M."/>
            <person name="Wu D."/>
            <person name="Thiagarajan M."/>
            <person name="Wortman J.R."/>
            <person name="Badger J.H."/>
            <person name="Ren Q."/>
            <person name="Amedeo P."/>
            <person name="Jones K.M."/>
            <person name="Tallon L.J."/>
            <person name="Delcher A.L."/>
            <person name="Salzberg S.L."/>
            <person name="Silva J.C."/>
            <person name="Haas B.J."/>
            <person name="Majoros W.H."/>
            <person name="Farzad M."/>
            <person name="Carlton J.M."/>
            <person name="Smith R.K. Jr."/>
            <person name="Garg J."/>
            <person name="Pearlman R.E."/>
            <person name="Karrer K.M."/>
            <person name="Sun L."/>
            <person name="Manning G."/>
            <person name="Elde N.C."/>
            <person name="Turkewitz A.P."/>
            <person name="Asai D.J."/>
            <person name="Wilkes D.E."/>
            <person name="Wang Y."/>
            <person name="Cai H."/>
            <person name="Collins K."/>
            <person name="Stewart B.A."/>
            <person name="Lee S.R."/>
            <person name="Wilamowska K."/>
            <person name="Weinberg Z."/>
            <person name="Ruzzo W.L."/>
            <person name="Wloga D."/>
            <person name="Gaertig J."/>
            <person name="Frankel J."/>
            <person name="Tsao C.-C."/>
            <person name="Gorovsky M.A."/>
            <person name="Keeling P.J."/>
            <person name="Waller R.F."/>
            <person name="Patron N.J."/>
            <person name="Cherry J.M."/>
            <person name="Stover N.A."/>
            <person name="Krieger C.J."/>
            <person name="del Toro C."/>
            <person name="Ryder H.F."/>
            <person name="Williamson S.C."/>
            <person name="Barbeau R.A."/>
            <person name="Hamilton E.P."/>
            <person name="Orias E."/>
        </authorList>
    </citation>
    <scope>NUCLEOTIDE SEQUENCE [LARGE SCALE GENOMIC DNA]</scope>
    <source>
        <strain evidence="3">SB210</strain>
    </source>
</reference>
<dbReference type="InParanoid" id="W7XKR5"/>
<proteinExistence type="predicted"/>
<sequence length="231" mass="26371">MELILIKMSQYANNVISLVQNAQVLTKTNVLVANFQLIYFKTLVYLLALRKHLLMSNLKCANPVLKGAAYAIVLIFVVNVILDLINQEISAQVQIALILVQHVALVPRIVRVAQITYIFLRIIVFLIVQQAFLKTIQLYLALVVLLDVFLVQMRLHVLNVTLKTIIDYKEVAAHNAFFLVRPAHKMTQLIVCHVKIIIIYLITLAQKLAQVIFIKEIIWFVLNAKVDVKHV</sequence>